<dbReference type="CDD" id="cd01898">
    <property type="entry name" value="Obg"/>
    <property type="match status" value="1"/>
</dbReference>
<feature type="region of interest" description="Disordered" evidence="3">
    <location>
        <begin position="24"/>
        <end position="111"/>
    </location>
</feature>
<dbReference type="AlphaFoldDB" id="A0ABD3SRY9"/>
<dbReference type="InterPro" id="IPR036726">
    <property type="entry name" value="GTP1_OBG_dom_sf"/>
</dbReference>
<feature type="compositionally biased region" description="Polar residues" evidence="3">
    <location>
        <begin position="62"/>
        <end position="91"/>
    </location>
</feature>
<gene>
    <name evidence="6" type="ORF">ACHAXA_006701</name>
</gene>
<dbReference type="SUPFAM" id="SSF52540">
    <property type="entry name" value="P-loop containing nucleoside triphosphate hydrolases"/>
    <property type="match status" value="1"/>
</dbReference>
<dbReference type="PRINTS" id="PR00326">
    <property type="entry name" value="GTP1OBG"/>
</dbReference>
<evidence type="ECO:0000256" key="1">
    <source>
        <dbReference type="ARBA" id="ARBA00022741"/>
    </source>
</evidence>
<dbReference type="EMBL" id="JALLPB020000007">
    <property type="protein sequence ID" value="KAL3827146.1"/>
    <property type="molecule type" value="Genomic_DNA"/>
</dbReference>
<feature type="compositionally biased region" description="Polar residues" evidence="3">
    <location>
        <begin position="132"/>
        <end position="145"/>
    </location>
</feature>
<feature type="region of interest" description="Disordered" evidence="3">
    <location>
        <begin position="131"/>
        <end position="159"/>
    </location>
</feature>
<feature type="compositionally biased region" description="Gly residues" evidence="3">
    <location>
        <begin position="148"/>
        <end position="157"/>
    </location>
</feature>
<feature type="compositionally biased region" description="Gly residues" evidence="3">
    <location>
        <begin position="275"/>
        <end position="286"/>
    </location>
</feature>
<keyword evidence="1" id="KW-0547">Nucleotide-binding</keyword>
<dbReference type="GO" id="GO:0042254">
    <property type="term" value="P:ribosome biogenesis"/>
    <property type="evidence" value="ECO:0007669"/>
    <property type="project" value="UniProtKB-UniRule"/>
</dbReference>
<dbReference type="SUPFAM" id="SSF82051">
    <property type="entry name" value="Obg GTP-binding protein N-terminal domain"/>
    <property type="match status" value="2"/>
</dbReference>
<dbReference type="Pfam" id="PF01926">
    <property type="entry name" value="MMR_HSR1"/>
    <property type="match status" value="1"/>
</dbReference>
<proteinExistence type="predicted"/>
<feature type="domain" description="Obg" evidence="5">
    <location>
        <begin position="115"/>
        <end position="317"/>
    </location>
</feature>
<feature type="domain" description="OBG-type G" evidence="4">
    <location>
        <begin position="318"/>
        <end position="517"/>
    </location>
</feature>
<evidence type="ECO:0000259" key="4">
    <source>
        <dbReference type="PROSITE" id="PS51710"/>
    </source>
</evidence>
<dbReference type="InterPro" id="IPR045086">
    <property type="entry name" value="OBG_GTPase"/>
</dbReference>
<feature type="compositionally biased region" description="Low complexity" evidence="3">
    <location>
        <begin position="98"/>
        <end position="111"/>
    </location>
</feature>
<evidence type="ECO:0000259" key="5">
    <source>
        <dbReference type="PROSITE" id="PS51883"/>
    </source>
</evidence>
<keyword evidence="2" id="KW-0342">GTP-binding</keyword>
<dbReference type="InterPro" id="IPR006073">
    <property type="entry name" value="GTP-bd"/>
</dbReference>
<dbReference type="Gene3D" id="3.40.50.300">
    <property type="entry name" value="P-loop containing nucleotide triphosphate hydrolases"/>
    <property type="match status" value="1"/>
</dbReference>
<comment type="caution">
    <text evidence="6">The sequence shown here is derived from an EMBL/GenBank/DDBJ whole genome shotgun (WGS) entry which is preliminary data.</text>
</comment>
<evidence type="ECO:0000256" key="2">
    <source>
        <dbReference type="ARBA" id="ARBA00023134"/>
    </source>
</evidence>
<dbReference type="Proteomes" id="UP001530377">
    <property type="component" value="Unassembled WGS sequence"/>
</dbReference>
<dbReference type="PANTHER" id="PTHR11702:SF31">
    <property type="entry name" value="MITOCHONDRIAL RIBOSOME-ASSOCIATED GTPASE 2"/>
    <property type="match status" value="1"/>
</dbReference>
<sequence length="541" mass="57978">MPSSIRTTRGAVLPSIDAFVTCASPQTRGKNGGSKLRRRVTPELLSTPLMTQQSMKNDRNSPDASSSFAEITNTVSMTSSRVGNDNDTANENPVDDVSSTTTTVMTPSQSSTNEYSFFDEATIYVRAGSGGQASSTYKKVGKNQNGPPDGGDGGRGGDVVLRIDEGLNTLAGLSRYAHRPNAHGGGGAVASANGRRGAAGWVLSFRAENGRDGERQNRRGRDGRDVVVRVPPGTIVQEVSIEEEVRDATTVRPAIRYVDCGTITRDDPTLVIATGGKGGDGSGGGPADKSQPRGIRPPRMPPRPGERKRLRLTLKVIADVALVAVPNAGKSTLLGKVTRAKPKIADYPFTTVVPNLGVWVPPFNYSDEDDTDDDQMKDSNDSKSLLICDVPGLIAGASEGIGLGHAFLRHVERCHVILHLLDATSASILEEYAMINRELLNYGTGKLATMPQVVVVNKVDAAFGNDDALDNDGSFRCREDLEGELLKIMPHTRLMWISAKEGDGVDDLMERVAMFVNKVKATLAVEEEKRKTGHLDEDAPR</sequence>
<dbReference type="PROSITE" id="PS51883">
    <property type="entry name" value="OBG"/>
    <property type="match status" value="1"/>
</dbReference>
<evidence type="ECO:0000256" key="3">
    <source>
        <dbReference type="SAM" id="MobiDB-lite"/>
    </source>
</evidence>
<accession>A0ABD3SRY9</accession>
<dbReference type="InterPro" id="IPR027417">
    <property type="entry name" value="P-loop_NTPase"/>
</dbReference>
<evidence type="ECO:0000313" key="6">
    <source>
        <dbReference type="EMBL" id="KAL3827146.1"/>
    </source>
</evidence>
<dbReference type="GO" id="GO:0005525">
    <property type="term" value="F:GTP binding"/>
    <property type="evidence" value="ECO:0007669"/>
    <property type="project" value="UniProtKB-KW"/>
</dbReference>
<dbReference type="Gene3D" id="2.70.210.12">
    <property type="entry name" value="GTP1/OBG domain"/>
    <property type="match status" value="1"/>
</dbReference>
<dbReference type="InterPro" id="IPR031167">
    <property type="entry name" value="G_OBG"/>
</dbReference>
<feature type="region of interest" description="Disordered" evidence="3">
    <location>
        <begin position="273"/>
        <end position="308"/>
    </location>
</feature>
<organism evidence="6 7">
    <name type="scientific">Cyclostephanos tholiformis</name>
    <dbReference type="NCBI Taxonomy" id="382380"/>
    <lineage>
        <taxon>Eukaryota</taxon>
        <taxon>Sar</taxon>
        <taxon>Stramenopiles</taxon>
        <taxon>Ochrophyta</taxon>
        <taxon>Bacillariophyta</taxon>
        <taxon>Coscinodiscophyceae</taxon>
        <taxon>Thalassiosirophycidae</taxon>
        <taxon>Stephanodiscales</taxon>
        <taxon>Stephanodiscaceae</taxon>
        <taxon>Cyclostephanos</taxon>
    </lineage>
</organism>
<reference evidence="6 7" key="1">
    <citation type="submission" date="2024-10" db="EMBL/GenBank/DDBJ databases">
        <title>Updated reference genomes for cyclostephanoid diatoms.</title>
        <authorList>
            <person name="Roberts W.R."/>
            <person name="Alverson A.J."/>
        </authorList>
    </citation>
    <scope>NUCLEOTIDE SEQUENCE [LARGE SCALE GENOMIC DNA]</scope>
    <source>
        <strain evidence="6 7">AJA228-03</strain>
    </source>
</reference>
<evidence type="ECO:0000313" key="7">
    <source>
        <dbReference type="Proteomes" id="UP001530377"/>
    </source>
</evidence>
<dbReference type="InterPro" id="IPR006169">
    <property type="entry name" value="GTP1_OBG_dom"/>
</dbReference>
<name>A0ABD3SRY9_9STRA</name>
<dbReference type="PROSITE" id="PS51710">
    <property type="entry name" value="G_OBG"/>
    <property type="match status" value="1"/>
</dbReference>
<dbReference type="PANTHER" id="PTHR11702">
    <property type="entry name" value="DEVELOPMENTALLY REGULATED GTP-BINDING PROTEIN-RELATED"/>
    <property type="match status" value="1"/>
</dbReference>
<keyword evidence="7" id="KW-1185">Reference proteome</keyword>
<protein>
    <submittedName>
        <fullName evidence="6">Uncharacterized protein</fullName>
    </submittedName>
</protein>
<dbReference type="Pfam" id="PF01018">
    <property type="entry name" value="GTP1_OBG"/>
    <property type="match status" value="2"/>
</dbReference>